<comment type="caution">
    <text evidence="1">The sequence shown here is derived from an EMBL/GenBank/DDBJ whole genome shotgun (WGS) entry which is preliminary data.</text>
</comment>
<dbReference type="AlphaFoldDB" id="A0A177N6V2"/>
<evidence type="ECO:0000313" key="2">
    <source>
        <dbReference type="Proteomes" id="UP000077628"/>
    </source>
</evidence>
<keyword evidence="2" id="KW-1185">Reference proteome</keyword>
<dbReference type="STRING" id="702114.A1355_13895"/>
<gene>
    <name evidence="1" type="ORF">A1355_13895</name>
</gene>
<sequence>MRARGELGNIPRCKSTTWGIFPTLKFDMSGEPRMSLYFRLVIHAAALTFSQNSELDFLCFQRVGPITDALHFGGRNCWHGYRCKGLEPDCYLSNGSFSGELEE</sequence>
<organism evidence="1 2">
    <name type="scientific">Methylomonas koyamae</name>
    <dbReference type="NCBI Taxonomy" id="702114"/>
    <lineage>
        <taxon>Bacteria</taxon>
        <taxon>Pseudomonadati</taxon>
        <taxon>Pseudomonadota</taxon>
        <taxon>Gammaproteobacteria</taxon>
        <taxon>Methylococcales</taxon>
        <taxon>Methylococcaceae</taxon>
        <taxon>Methylomonas</taxon>
    </lineage>
</organism>
<protein>
    <submittedName>
        <fullName evidence="1">Uncharacterized protein</fullName>
    </submittedName>
</protein>
<dbReference type="EMBL" id="LUUK01000216">
    <property type="protein sequence ID" value="OAI12860.1"/>
    <property type="molecule type" value="Genomic_DNA"/>
</dbReference>
<name>A0A177N6V2_9GAMM</name>
<accession>A0A177N6V2</accession>
<evidence type="ECO:0000313" key="1">
    <source>
        <dbReference type="EMBL" id="OAI12860.1"/>
    </source>
</evidence>
<reference evidence="2" key="1">
    <citation type="submission" date="2016-03" db="EMBL/GenBank/DDBJ databases">
        <authorList>
            <person name="Heylen K."/>
            <person name="De Vos P."/>
            <person name="Vekeman B."/>
        </authorList>
    </citation>
    <scope>NUCLEOTIDE SEQUENCE [LARGE SCALE GENOMIC DNA]</scope>
    <source>
        <strain evidence="2">R-45383</strain>
    </source>
</reference>
<dbReference type="Proteomes" id="UP000077628">
    <property type="component" value="Unassembled WGS sequence"/>
</dbReference>
<proteinExistence type="predicted"/>